<dbReference type="Gene3D" id="3.10.105.10">
    <property type="entry name" value="Dipeptide-binding Protein, Domain 3"/>
    <property type="match status" value="1"/>
</dbReference>
<dbReference type="PROSITE" id="PS51257">
    <property type="entry name" value="PROKAR_LIPOPROTEIN"/>
    <property type="match status" value="1"/>
</dbReference>
<keyword evidence="7" id="KW-1185">Reference proteome</keyword>
<name>A0AAE3KHV3_9PSEU</name>
<evidence type="ECO:0000256" key="2">
    <source>
        <dbReference type="ARBA" id="ARBA00022448"/>
    </source>
</evidence>
<dbReference type="Gene3D" id="3.40.190.10">
    <property type="entry name" value="Periplasmic binding protein-like II"/>
    <property type="match status" value="1"/>
</dbReference>
<evidence type="ECO:0000256" key="1">
    <source>
        <dbReference type="ARBA" id="ARBA00005695"/>
    </source>
</evidence>
<feature type="chain" id="PRO_5042082224" evidence="4">
    <location>
        <begin position="28"/>
        <end position="548"/>
    </location>
</feature>
<evidence type="ECO:0000256" key="4">
    <source>
        <dbReference type="SAM" id="SignalP"/>
    </source>
</evidence>
<evidence type="ECO:0000256" key="3">
    <source>
        <dbReference type="ARBA" id="ARBA00022729"/>
    </source>
</evidence>
<dbReference type="SUPFAM" id="SSF53850">
    <property type="entry name" value="Periplasmic binding protein-like II"/>
    <property type="match status" value="1"/>
</dbReference>
<dbReference type="Pfam" id="PF00496">
    <property type="entry name" value="SBP_bac_5"/>
    <property type="match status" value="1"/>
</dbReference>
<protein>
    <submittedName>
        <fullName evidence="6">Peptide/nickel transport system substrate-binding protein</fullName>
    </submittedName>
</protein>
<feature type="domain" description="Solute-binding protein family 5" evidence="5">
    <location>
        <begin position="84"/>
        <end position="461"/>
    </location>
</feature>
<dbReference type="PANTHER" id="PTHR30290">
    <property type="entry name" value="PERIPLASMIC BINDING COMPONENT OF ABC TRANSPORTER"/>
    <property type="match status" value="1"/>
</dbReference>
<dbReference type="GO" id="GO:0043190">
    <property type="term" value="C:ATP-binding cassette (ABC) transporter complex"/>
    <property type="evidence" value="ECO:0007669"/>
    <property type="project" value="InterPro"/>
</dbReference>
<dbReference type="InterPro" id="IPR030678">
    <property type="entry name" value="Peptide/Ni-bd"/>
</dbReference>
<dbReference type="GO" id="GO:0042597">
    <property type="term" value="C:periplasmic space"/>
    <property type="evidence" value="ECO:0007669"/>
    <property type="project" value="UniProtKB-ARBA"/>
</dbReference>
<dbReference type="Gene3D" id="3.90.76.10">
    <property type="entry name" value="Dipeptide-binding Protein, Domain 1"/>
    <property type="match status" value="1"/>
</dbReference>
<proteinExistence type="inferred from homology"/>
<dbReference type="PANTHER" id="PTHR30290:SF9">
    <property type="entry name" value="OLIGOPEPTIDE-BINDING PROTEIN APPA"/>
    <property type="match status" value="1"/>
</dbReference>
<organism evidence="6 7">
    <name type="scientific">Goodfellowiella coeruleoviolacea</name>
    <dbReference type="NCBI Taxonomy" id="334858"/>
    <lineage>
        <taxon>Bacteria</taxon>
        <taxon>Bacillati</taxon>
        <taxon>Actinomycetota</taxon>
        <taxon>Actinomycetes</taxon>
        <taxon>Pseudonocardiales</taxon>
        <taxon>Pseudonocardiaceae</taxon>
        <taxon>Goodfellowiella</taxon>
    </lineage>
</organism>
<feature type="signal peptide" evidence="4">
    <location>
        <begin position="1"/>
        <end position="27"/>
    </location>
</feature>
<dbReference type="RefSeq" id="WP_253775009.1">
    <property type="nucleotide sequence ID" value="NZ_JAMTCK010000011.1"/>
</dbReference>
<dbReference type="AlphaFoldDB" id="A0AAE3KHV3"/>
<dbReference type="GO" id="GO:1904680">
    <property type="term" value="F:peptide transmembrane transporter activity"/>
    <property type="evidence" value="ECO:0007669"/>
    <property type="project" value="TreeGrafter"/>
</dbReference>
<comment type="similarity">
    <text evidence="1">Belongs to the bacterial solute-binding protein 5 family.</text>
</comment>
<dbReference type="GO" id="GO:0015833">
    <property type="term" value="P:peptide transport"/>
    <property type="evidence" value="ECO:0007669"/>
    <property type="project" value="TreeGrafter"/>
</dbReference>
<keyword evidence="3 4" id="KW-0732">Signal</keyword>
<dbReference type="EMBL" id="JAMTCK010000011">
    <property type="protein sequence ID" value="MCP2167795.1"/>
    <property type="molecule type" value="Genomic_DNA"/>
</dbReference>
<evidence type="ECO:0000259" key="5">
    <source>
        <dbReference type="Pfam" id="PF00496"/>
    </source>
</evidence>
<dbReference type="Proteomes" id="UP001206128">
    <property type="component" value="Unassembled WGS sequence"/>
</dbReference>
<comment type="caution">
    <text evidence="6">The sequence shown here is derived from an EMBL/GenBank/DDBJ whole genome shotgun (WGS) entry which is preliminary data.</text>
</comment>
<dbReference type="CDD" id="cd08492">
    <property type="entry name" value="PBP2_NikA_DppA_OppA_like_15"/>
    <property type="match status" value="1"/>
</dbReference>
<gene>
    <name evidence="6" type="ORF">LX83_004668</name>
</gene>
<accession>A0AAE3KHV3</accession>
<dbReference type="InterPro" id="IPR039424">
    <property type="entry name" value="SBP_5"/>
</dbReference>
<evidence type="ECO:0000313" key="6">
    <source>
        <dbReference type="EMBL" id="MCP2167795.1"/>
    </source>
</evidence>
<evidence type="ECO:0000313" key="7">
    <source>
        <dbReference type="Proteomes" id="UP001206128"/>
    </source>
</evidence>
<sequence>MATTEPRARQWAVLAVSALLAAGCAAAAPPAAPSAGPVSGGTLVYAVAREPDCLDPHVSPADITGEIQRNAFDSLVAQRPDGGFAPWLARSWEVAPDGRAYTFHLREDVRFVDGERFDAEAVRANFEHIAAPETKSQYAVSLLGPYAGTDVLDAGTVRVRFHQPYVPFLQAASTSYLGFYSPRALREHGDELCAGGPHAVGSGPFREVSAVKGQGVEFVRNDAYRWAPATAAHQGPAHLERLSVRVLPEDAVRTGALGSGQVDVAAALPPTEIAFVAQDPALAVLKHAAPGQPYTYFFNTARQPFADPRARQAVRAAIDLDGIVAGVYFGQYDRAHSPLSPPTFGYDPGTETRRNYDPALANRLLDELGYTGRDAQGYRTRDGQRFTVVHPWSANLVRDQQDLVSQAVHQELRKVGIDLVLRPVDSGTYLTERNAGRYDLIGFSWARADPDLLSTIYASGSQFADGGANGSRIHDPEIDALLAEGRGAVDPGRRAQAYHRVQQRILDETYALPVHTSTQAYGYRATVHGLALDANSWTTFYDTWVEPA</sequence>
<dbReference type="PIRSF" id="PIRSF002741">
    <property type="entry name" value="MppA"/>
    <property type="match status" value="1"/>
</dbReference>
<keyword evidence="2" id="KW-0813">Transport</keyword>
<reference evidence="6" key="1">
    <citation type="submission" date="2022-06" db="EMBL/GenBank/DDBJ databases">
        <title>Genomic Encyclopedia of Archaeal and Bacterial Type Strains, Phase II (KMG-II): from individual species to whole genera.</title>
        <authorList>
            <person name="Goeker M."/>
        </authorList>
    </citation>
    <scope>NUCLEOTIDE SEQUENCE</scope>
    <source>
        <strain evidence="6">DSM 43935</strain>
    </source>
</reference>
<dbReference type="InterPro" id="IPR000914">
    <property type="entry name" value="SBP_5_dom"/>
</dbReference>